<dbReference type="GO" id="GO:0032418">
    <property type="term" value="P:lysosome localization"/>
    <property type="evidence" value="ECO:0007669"/>
    <property type="project" value="TreeGrafter"/>
</dbReference>
<dbReference type="GO" id="GO:0008021">
    <property type="term" value="C:synaptic vesicle"/>
    <property type="evidence" value="ECO:0007669"/>
    <property type="project" value="TreeGrafter"/>
</dbReference>
<dbReference type="GO" id="GO:0008333">
    <property type="term" value="P:endosome to lysosome transport"/>
    <property type="evidence" value="ECO:0007669"/>
    <property type="project" value="TreeGrafter"/>
</dbReference>
<comment type="similarity">
    <text evidence="1">Belongs to the SNAPIN family.</text>
</comment>
<name>A0A6M2DKL5_XENCH</name>
<dbReference type="GO" id="GO:0016079">
    <property type="term" value="P:synaptic vesicle exocytosis"/>
    <property type="evidence" value="ECO:0007669"/>
    <property type="project" value="TreeGrafter"/>
</dbReference>
<protein>
    <recommendedName>
        <fullName evidence="3">Biogenesis of lysosome-related organelles complex 1 subunit 7</fullName>
    </recommendedName>
</protein>
<dbReference type="GO" id="GO:2000300">
    <property type="term" value="P:regulation of synaptic vesicle exocytosis"/>
    <property type="evidence" value="ECO:0007669"/>
    <property type="project" value="TreeGrafter"/>
</dbReference>
<sequence length="146" mass="16369">MDHHETESTNTSLDENTENFCDYPTRDTLSEGLMGIFKPAVDQLEERVQATRASQVALKTQIEEVSSEVTKILANKKPPLELDDYLKKLTNTKNKITVVTNILQATQERLNKIHSSIEKETIRRETLLNSNVSLPSTSGAQANLTL</sequence>
<dbReference type="EMBL" id="GIIL01003126">
    <property type="protein sequence ID" value="NOV46852.1"/>
    <property type="molecule type" value="Transcribed_RNA"/>
</dbReference>
<reference evidence="4" key="1">
    <citation type="submission" date="2020-03" db="EMBL/GenBank/DDBJ databases">
        <title>Transcriptomic Profiling of the Digestive Tract of the Rat Flea, Xenopsylla cheopis, Following Blood Feeding and Infection with Yersinia pestis.</title>
        <authorList>
            <person name="Bland D.M."/>
            <person name="Martens C.A."/>
            <person name="Virtaneva K."/>
            <person name="Kanakabandi K."/>
            <person name="Long D."/>
            <person name="Rosenke R."/>
            <person name="Saturday G.A."/>
            <person name="Hoyt F.H."/>
            <person name="Bruno D.P."/>
            <person name="Ribeiro J.M.C."/>
            <person name="Hinnebusch J."/>
        </authorList>
    </citation>
    <scope>NUCLEOTIDE SEQUENCE</scope>
</reference>
<keyword evidence="2" id="KW-0175">Coiled coil</keyword>
<dbReference type="InterPro" id="IPR017246">
    <property type="entry name" value="Snapin"/>
</dbReference>
<dbReference type="AlphaFoldDB" id="A0A6M2DKL5"/>
<evidence type="ECO:0000256" key="1">
    <source>
        <dbReference type="ARBA" id="ARBA00006111"/>
    </source>
</evidence>
<evidence type="ECO:0000256" key="3">
    <source>
        <dbReference type="ARBA" id="ARBA00033330"/>
    </source>
</evidence>
<dbReference type="GO" id="GO:0099078">
    <property type="term" value="C:BORC complex"/>
    <property type="evidence" value="ECO:0007669"/>
    <property type="project" value="TreeGrafter"/>
</dbReference>
<evidence type="ECO:0000313" key="4">
    <source>
        <dbReference type="EMBL" id="NOV46852.1"/>
    </source>
</evidence>
<proteinExistence type="inferred from homology"/>
<dbReference type="InterPro" id="IPR028119">
    <property type="entry name" value="Snapin/Pallidin/Snn1"/>
</dbReference>
<dbReference type="PANTHER" id="PTHR31305">
    <property type="entry name" value="SNARE-ASSOCIATED PROTEIN SNAPIN"/>
    <property type="match status" value="1"/>
</dbReference>
<organism evidence="4">
    <name type="scientific">Xenopsylla cheopis</name>
    <name type="common">Oriental rat flea</name>
    <name type="synonym">Pulex cheopis</name>
    <dbReference type="NCBI Taxonomy" id="163159"/>
    <lineage>
        <taxon>Eukaryota</taxon>
        <taxon>Metazoa</taxon>
        <taxon>Ecdysozoa</taxon>
        <taxon>Arthropoda</taxon>
        <taxon>Hexapoda</taxon>
        <taxon>Insecta</taxon>
        <taxon>Pterygota</taxon>
        <taxon>Neoptera</taxon>
        <taxon>Endopterygota</taxon>
        <taxon>Siphonaptera</taxon>
        <taxon>Pulicidae</taxon>
        <taxon>Xenopsyllinae</taxon>
        <taxon>Xenopsylla</taxon>
    </lineage>
</organism>
<dbReference type="GO" id="GO:0007040">
    <property type="term" value="P:lysosome organization"/>
    <property type="evidence" value="ECO:0007669"/>
    <property type="project" value="TreeGrafter"/>
</dbReference>
<evidence type="ECO:0000256" key="2">
    <source>
        <dbReference type="ARBA" id="ARBA00023054"/>
    </source>
</evidence>
<dbReference type="Pfam" id="PF14712">
    <property type="entry name" value="Snapin_Pallidin"/>
    <property type="match status" value="1"/>
</dbReference>
<dbReference type="GO" id="GO:0031083">
    <property type="term" value="C:BLOC-1 complex"/>
    <property type="evidence" value="ECO:0007669"/>
    <property type="project" value="InterPro"/>
</dbReference>
<dbReference type="GO" id="GO:0006886">
    <property type="term" value="P:intracellular protein transport"/>
    <property type="evidence" value="ECO:0007669"/>
    <property type="project" value="InterPro"/>
</dbReference>
<dbReference type="GO" id="GO:0000149">
    <property type="term" value="F:SNARE binding"/>
    <property type="evidence" value="ECO:0007669"/>
    <property type="project" value="TreeGrafter"/>
</dbReference>
<accession>A0A6M2DKL5</accession>
<dbReference type="PANTHER" id="PTHR31305:SF2">
    <property type="entry name" value="SNARE-ASSOCIATED PROTEIN SNAPIN"/>
    <property type="match status" value="1"/>
</dbReference>
<dbReference type="Gene3D" id="1.20.120.330">
    <property type="entry name" value="Nucleotidyltransferases domain 2"/>
    <property type="match status" value="1"/>
</dbReference>